<sequence>MRVNSYLRSLFTPIAYRKITFDYTESKIMLIKKRREPFLDPQHVLRGLLVNNTTNAVICQAIRELEIHSSESRNLLGDSSKWDNLAQLICRLTRLEELVFDCLEPVPTTLLAVLRQHHPACRLHVRNWTRRSRDVKVGDPQEEDLARSPCLRSIQGVFGISSRRPMDLNEAAFLRIIALAPNIESASFRARTAGDTFNNAKMTEADREEEKQEVARFEVKSAKRKVLKRLEWYYVRPNSIKRLEGTIDLSKLEELDGVLFYCPGFRHAIENSTFSGIVHLAFTIPPMEVESHDERKSAVMGFICSLRPLQSLSIINYFEYIDMPTILQLHGSSLQSISLHEVESPDGTRSVLTSDQLNGIRTGAPNLESLTIDVNRTIREKDEKRVYAALSSFTSLTQITLYYDLGLQALRYPPGAGPPETSPAHAEPKSTFALQVWGALTGEGYSRLQRLILNFGEQNKRDLGIFPPDWVVYESNFARRRFEVGRNGRDDEGGISVVRHRDVMTDYEEDRKLEAEERLRSVNERVLRYFPPGSTFEQ</sequence>
<evidence type="ECO:0000313" key="1">
    <source>
        <dbReference type="EMBL" id="KAL0581768.1"/>
    </source>
</evidence>
<accession>A0ABR3G1Q1</accession>
<evidence type="ECO:0000313" key="2">
    <source>
        <dbReference type="Proteomes" id="UP001465976"/>
    </source>
</evidence>
<comment type="caution">
    <text evidence="1">The sequence shown here is derived from an EMBL/GenBank/DDBJ whole genome shotgun (WGS) entry which is preliminary data.</text>
</comment>
<organism evidence="1 2">
    <name type="scientific">Marasmius crinis-equi</name>
    <dbReference type="NCBI Taxonomy" id="585013"/>
    <lineage>
        <taxon>Eukaryota</taxon>
        <taxon>Fungi</taxon>
        <taxon>Dikarya</taxon>
        <taxon>Basidiomycota</taxon>
        <taxon>Agaricomycotina</taxon>
        <taxon>Agaricomycetes</taxon>
        <taxon>Agaricomycetidae</taxon>
        <taxon>Agaricales</taxon>
        <taxon>Marasmiineae</taxon>
        <taxon>Marasmiaceae</taxon>
        <taxon>Marasmius</taxon>
    </lineage>
</organism>
<gene>
    <name evidence="1" type="ORF">V5O48_000245</name>
</gene>
<reference evidence="1 2" key="1">
    <citation type="submission" date="2024-02" db="EMBL/GenBank/DDBJ databases">
        <title>A draft genome for the cacao thread blight pathogen Marasmius crinis-equi.</title>
        <authorList>
            <person name="Cohen S.P."/>
            <person name="Baruah I.K."/>
            <person name="Amoako-Attah I."/>
            <person name="Bukari Y."/>
            <person name="Meinhardt L.W."/>
            <person name="Bailey B.A."/>
        </authorList>
    </citation>
    <scope>NUCLEOTIDE SEQUENCE [LARGE SCALE GENOMIC DNA]</scope>
    <source>
        <strain evidence="1 2">GH-76</strain>
    </source>
</reference>
<dbReference type="Proteomes" id="UP001465976">
    <property type="component" value="Unassembled WGS sequence"/>
</dbReference>
<proteinExistence type="predicted"/>
<dbReference type="EMBL" id="JBAHYK010000004">
    <property type="protein sequence ID" value="KAL0581768.1"/>
    <property type="molecule type" value="Genomic_DNA"/>
</dbReference>
<name>A0ABR3G1Q1_9AGAR</name>
<protein>
    <recommendedName>
        <fullName evidence="3">F-box domain-containing protein</fullName>
    </recommendedName>
</protein>
<evidence type="ECO:0008006" key="3">
    <source>
        <dbReference type="Google" id="ProtNLM"/>
    </source>
</evidence>
<keyword evidence="2" id="KW-1185">Reference proteome</keyword>